<accession>A0A367FZ00</accession>
<dbReference type="EMBL" id="PSQG01000013">
    <property type="protein sequence ID" value="RCH43498.1"/>
    <property type="molecule type" value="Genomic_DNA"/>
</dbReference>
<dbReference type="PANTHER" id="PTHR40114:SF1">
    <property type="entry name" value="SLR0698 PROTEIN"/>
    <property type="match status" value="1"/>
</dbReference>
<dbReference type="SMART" id="SM01118">
    <property type="entry name" value="CYTH"/>
    <property type="match status" value="1"/>
</dbReference>
<dbReference type="InterPro" id="IPR023577">
    <property type="entry name" value="CYTH_domain"/>
</dbReference>
<dbReference type="PANTHER" id="PTHR40114">
    <property type="entry name" value="SLR0698 PROTEIN"/>
    <property type="match status" value="1"/>
</dbReference>
<organism evidence="3 4">
    <name type="scientific">Blautia obeum</name>
    <dbReference type="NCBI Taxonomy" id="40520"/>
    <lineage>
        <taxon>Bacteria</taxon>
        <taxon>Bacillati</taxon>
        <taxon>Bacillota</taxon>
        <taxon>Clostridia</taxon>
        <taxon>Lachnospirales</taxon>
        <taxon>Lachnospiraceae</taxon>
        <taxon>Blautia</taxon>
    </lineage>
</organism>
<dbReference type="AlphaFoldDB" id="A0A367FZ00"/>
<protein>
    <submittedName>
        <fullName evidence="3">Adenylate cyclase</fullName>
    </submittedName>
</protein>
<reference evidence="3 4" key="1">
    <citation type="submission" date="2018-02" db="EMBL/GenBank/DDBJ databases">
        <title>Complete genome sequencing of Faecalibacterium prausnitzii strains isolated from the human gut.</title>
        <authorList>
            <person name="Fitzgerald B.C."/>
            <person name="Shkoporov A.N."/>
            <person name="Ross P.R."/>
            <person name="Hill C."/>
        </authorList>
    </citation>
    <scope>NUCLEOTIDE SEQUENCE [LARGE SCALE GENOMIC DNA]</scope>
    <source>
        <strain evidence="3 4">APC942/31-1</strain>
    </source>
</reference>
<name>A0A367FZ00_9FIRM</name>
<comment type="caution">
    <text evidence="3">The sequence shown here is derived from an EMBL/GenBank/DDBJ whole genome shotgun (WGS) entry which is preliminary data.</text>
</comment>
<dbReference type="Proteomes" id="UP000253208">
    <property type="component" value="Unassembled WGS sequence"/>
</dbReference>
<feature type="active site" description="Proton acceptor" evidence="1">
    <location>
        <position position="30"/>
    </location>
</feature>
<feature type="domain" description="CYTH" evidence="2">
    <location>
        <begin position="1"/>
        <end position="148"/>
    </location>
</feature>
<evidence type="ECO:0000313" key="4">
    <source>
        <dbReference type="Proteomes" id="UP000253208"/>
    </source>
</evidence>
<proteinExistence type="predicted"/>
<evidence type="ECO:0000313" key="3">
    <source>
        <dbReference type="EMBL" id="RCH43498.1"/>
    </source>
</evidence>
<evidence type="ECO:0000256" key="1">
    <source>
        <dbReference type="PIRSR" id="PIRSR016487-1"/>
    </source>
</evidence>
<dbReference type="InterPro" id="IPR012042">
    <property type="entry name" value="NeuTTM/CthTTM-like"/>
</dbReference>
<evidence type="ECO:0000259" key="2">
    <source>
        <dbReference type="PROSITE" id="PS51707"/>
    </source>
</evidence>
<gene>
    <name evidence="3" type="ORF">C4886_09960</name>
</gene>
<dbReference type="Pfam" id="PF01928">
    <property type="entry name" value="CYTH"/>
    <property type="match status" value="1"/>
</dbReference>
<dbReference type="RefSeq" id="WP_114002235.1">
    <property type="nucleotide sequence ID" value="NZ_PSQG01000013.1"/>
</dbReference>
<dbReference type="PIRSF" id="PIRSF016487">
    <property type="entry name" value="CYTH_UCP016487"/>
    <property type="match status" value="1"/>
</dbReference>
<dbReference type="SUPFAM" id="SSF55154">
    <property type="entry name" value="CYTH-like phosphatases"/>
    <property type="match status" value="1"/>
</dbReference>
<dbReference type="InterPro" id="IPR033469">
    <property type="entry name" value="CYTH-like_dom_sf"/>
</dbReference>
<dbReference type="PROSITE" id="PS51707">
    <property type="entry name" value="CYTH"/>
    <property type="match status" value="1"/>
</dbReference>
<dbReference type="CDD" id="cd07761">
    <property type="entry name" value="CYTH-like_CthTTM-like"/>
    <property type="match status" value="1"/>
</dbReference>
<dbReference type="Gene3D" id="2.40.320.10">
    <property type="entry name" value="Hypothetical Protein Pfu-838710-001"/>
    <property type="match status" value="1"/>
</dbReference>
<sequence>MEIERKFLIRKDDLPQDLVSYPCHRIEQGYLCTSPVVRIRRQDDDYFLTYKSKGLMSREEYNLPLTAEAYEHLKPKADGILITKDRYVIPEKDGLFIELDVFHGEYEGVLLAEVEFPTEEAANAYTAPDWFGEDVTYSTRYHNSTMSQGWQSDCCSPRSQ</sequence>